<evidence type="ECO:0000313" key="5">
    <source>
        <dbReference type="EMBL" id="MCK6258677.1"/>
    </source>
</evidence>
<dbReference type="EMBL" id="JAIWJX010000002">
    <property type="protein sequence ID" value="MCK6258677.1"/>
    <property type="molecule type" value="Genomic_DNA"/>
</dbReference>
<dbReference type="InterPro" id="IPR003775">
    <property type="entry name" value="Flagellar_assembly_factor_FliW"/>
</dbReference>
<proteinExistence type="inferred from homology"/>
<keyword evidence="2 4" id="KW-1005">Bacterial flagellum biogenesis</keyword>
<evidence type="ECO:0000313" key="6">
    <source>
        <dbReference type="Proteomes" id="UP001139011"/>
    </source>
</evidence>
<dbReference type="PANTHER" id="PTHR39190:SF1">
    <property type="entry name" value="FLAGELLAR ASSEMBLY FACTOR FLIW"/>
    <property type="match status" value="1"/>
</dbReference>
<dbReference type="HAMAP" id="MF_01185">
    <property type="entry name" value="FliW"/>
    <property type="match status" value="1"/>
</dbReference>
<comment type="subcellular location">
    <subcellularLocation>
        <location evidence="4">Cytoplasm</location>
    </subcellularLocation>
</comment>
<evidence type="ECO:0000256" key="4">
    <source>
        <dbReference type="HAMAP-Rule" id="MF_01185"/>
    </source>
</evidence>
<keyword evidence="5" id="KW-0969">Cilium</keyword>
<sequence>MKIESKFHGLLEIQQEDIITFENGIPGFEEEKKFIIMPFEDTPFNILQSVITNELAFITTDPFLFFKDYEFTLSENVIEALKVEQREDLFLLAIITLQDSIESSTANLQAPVIINKKTNTGKQVVLHDENYTTKHSLGIAVSQEG</sequence>
<evidence type="ECO:0000256" key="3">
    <source>
        <dbReference type="ARBA" id="ARBA00022845"/>
    </source>
</evidence>
<comment type="caution">
    <text evidence="5">The sequence shown here is derived from an EMBL/GenBank/DDBJ whole genome shotgun (WGS) entry which is preliminary data.</text>
</comment>
<keyword evidence="5" id="KW-0282">Flagellum</keyword>
<dbReference type="GO" id="GO:0006417">
    <property type="term" value="P:regulation of translation"/>
    <property type="evidence" value="ECO:0007669"/>
    <property type="project" value="UniProtKB-KW"/>
</dbReference>
<accession>A0A9X1XD62</accession>
<dbReference type="PANTHER" id="PTHR39190">
    <property type="entry name" value="FLAGELLAR ASSEMBLY FACTOR FLIW"/>
    <property type="match status" value="1"/>
</dbReference>
<dbReference type="AlphaFoldDB" id="A0A9X1XD62"/>
<evidence type="ECO:0000256" key="2">
    <source>
        <dbReference type="ARBA" id="ARBA00022795"/>
    </source>
</evidence>
<dbReference type="RefSeq" id="WP_248253927.1">
    <property type="nucleotide sequence ID" value="NZ_JAIWJX010000002.1"/>
</dbReference>
<gene>
    <name evidence="4" type="primary">fliW</name>
    <name evidence="5" type="ORF">LCY76_19095</name>
</gene>
<dbReference type="Proteomes" id="UP001139011">
    <property type="component" value="Unassembled WGS sequence"/>
</dbReference>
<keyword evidence="1 4" id="KW-0963">Cytoplasm</keyword>
<evidence type="ECO:0000256" key="1">
    <source>
        <dbReference type="ARBA" id="ARBA00022490"/>
    </source>
</evidence>
<keyword evidence="3 4" id="KW-0810">Translation regulation</keyword>
<dbReference type="GO" id="GO:0044780">
    <property type="term" value="P:bacterial-type flagellum assembly"/>
    <property type="evidence" value="ECO:0007669"/>
    <property type="project" value="UniProtKB-UniRule"/>
</dbReference>
<comment type="similarity">
    <text evidence="4">Belongs to the FliW family.</text>
</comment>
<dbReference type="NCBIfam" id="NF009793">
    <property type="entry name" value="PRK13285.1-1"/>
    <property type="match status" value="1"/>
</dbReference>
<dbReference type="SUPFAM" id="SSF141457">
    <property type="entry name" value="BH3618-like"/>
    <property type="match status" value="1"/>
</dbReference>
<comment type="function">
    <text evidence="4">Acts as an anti-CsrA protein, binds CsrA and prevents it from repressing translation of its target genes, one of which is flagellin. Binds to flagellin and participates in the assembly of the flagellum.</text>
</comment>
<dbReference type="Gene3D" id="2.30.290.10">
    <property type="entry name" value="BH3618-like"/>
    <property type="match status" value="1"/>
</dbReference>
<reference evidence="5" key="1">
    <citation type="submission" date="2021-09" db="EMBL/GenBank/DDBJ databases">
        <title>Genome analysis of Fictibacillus sp. KIGAM418 isolated from marine sediment.</title>
        <authorList>
            <person name="Seo M.-J."/>
            <person name="Cho E.-S."/>
            <person name="Hwang C.Y."/>
        </authorList>
    </citation>
    <scope>NUCLEOTIDE SEQUENCE</scope>
    <source>
        <strain evidence="5">KIGAM418</strain>
    </source>
</reference>
<keyword evidence="5" id="KW-0966">Cell projection</keyword>
<protein>
    <recommendedName>
        <fullName evidence="4">Flagellar assembly factor FliW</fullName>
    </recommendedName>
</protein>
<dbReference type="GO" id="GO:0005737">
    <property type="term" value="C:cytoplasm"/>
    <property type="evidence" value="ECO:0007669"/>
    <property type="project" value="UniProtKB-SubCell"/>
</dbReference>
<keyword evidence="4" id="KW-0143">Chaperone</keyword>
<organism evidence="5 6">
    <name type="scientific">Fictibacillus marinisediminis</name>
    <dbReference type="NCBI Taxonomy" id="2878389"/>
    <lineage>
        <taxon>Bacteria</taxon>
        <taxon>Bacillati</taxon>
        <taxon>Bacillota</taxon>
        <taxon>Bacilli</taxon>
        <taxon>Bacillales</taxon>
        <taxon>Fictibacillaceae</taxon>
        <taxon>Fictibacillus</taxon>
    </lineage>
</organism>
<dbReference type="InterPro" id="IPR024046">
    <property type="entry name" value="Flagellar_assmbl_FliW_dom_sf"/>
</dbReference>
<comment type="subunit">
    <text evidence="4">Interacts with translational regulator CsrA and flagellin(s).</text>
</comment>
<dbReference type="Pfam" id="PF02623">
    <property type="entry name" value="FliW"/>
    <property type="match status" value="1"/>
</dbReference>
<name>A0A9X1XD62_9BACL</name>
<keyword evidence="6" id="KW-1185">Reference proteome</keyword>